<dbReference type="Pfam" id="PF00486">
    <property type="entry name" value="Trans_reg_C"/>
    <property type="match status" value="1"/>
</dbReference>
<feature type="modified residue" description="4-aspartylphosphate" evidence="6">
    <location>
        <position position="51"/>
    </location>
</feature>
<keyword evidence="2" id="KW-0902">Two-component regulatory system</keyword>
<dbReference type="GO" id="GO:0005829">
    <property type="term" value="C:cytosol"/>
    <property type="evidence" value="ECO:0007669"/>
    <property type="project" value="TreeGrafter"/>
</dbReference>
<dbReference type="SMART" id="SM00448">
    <property type="entry name" value="REC"/>
    <property type="match status" value="1"/>
</dbReference>
<dbReference type="PANTHER" id="PTHR48111">
    <property type="entry name" value="REGULATOR OF RPOS"/>
    <property type="match status" value="1"/>
</dbReference>
<dbReference type="SUPFAM" id="SSF52172">
    <property type="entry name" value="CheY-like"/>
    <property type="match status" value="1"/>
</dbReference>
<evidence type="ECO:0000256" key="2">
    <source>
        <dbReference type="ARBA" id="ARBA00023012"/>
    </source>
</evidence>
<dbReference type="Proteomes" id="UP001059824">
    <property type="component" value="Chromosome"/>
</dbReference>
<dbReference type="InterPro" id="IPR001867">
    <property type="entry name" value="OmpR/PhoB-type_DNA-bd"/>
</dbReference>
<dbReference type="CDD" id="cd00383">
    <property type="entry name" value="trans_reg_C"/>
    <property type="match status" value="1"/>
</dbReference>
<dbReference type="InterPro" id="IPR001789">
    <property type="entry name" value="Sig_transdc_resp-reg_receiver"/>
</dbReference>
<evidence type="ECO:0000256" key="4">
    <source>
        <dbReference type="ARBA" id="ARBA00023125"/>
    </source>
</evidence>
<dbReference type="PROSITE" id="PS50110">
    <property type="entry name" value="RESPONSE_REGULATORY"/>
    <property type="match status" value="1"/>
</dbReference>
<evidence type="ECO:0000313" key="11">
    <source>
        <dbReference type="Proteomes" id="UP001059824"/>
    </source>
</evidence>
<name>A0A857MJK1_9BACT</name>
<dbReference type="InterPro" id="IPR039420">
    <property type="entry name" value="WalR-like"/>
</dbReference>
<dbReference type="GO" id="GO:0000976">
    <property type="term" value="F:transcription cis-regulatory region binding"/>
    <property type="evidence" value="ECO:0007669"/>
    <property type="project" value="TreeGrafter"/>
</dbReference>
<feature type="DNA-binding region" description="OmpR/PhoB-type" evidence="7">
    <location>
        <begin position="124"/>
        <end position="223"/>
    </location>
</feature>
<evidence type="ECO:0000259" key="8">
    <source>
        <dbReference type="PROSITE" id="PS50110"/>
    </source>
</evidence>
<dbReference type="KEGG" id="mama:GII36_02660"/>
<evidence type="ECO:0000259" key="9">
    <source>
        <dbReference type="PROSITE" id="PS51755"/>
    </source>
</evidence>
<dbReference type="Pfam" id="PF00072">
    <property type="entry name" value="Response_reg"/>
    <property type="match status" value="1"/>
</dbReference>
<evidence type="ECO:0000256" key="7">
    <source>
        <dbReference type="PROSITE-ProRule" id="PRU01091"/>
    </source>
</evidence>
<dbReference type="EMBL" id="CP045921">
    <property type="protein sequence ID" value="QHN42746.1"/>
    <property type="molecule type" value="Genomic_DNA"/>
</dbReference>
<dbReference type="RefSeq" id="WP_260764265.1">
    <property type="nucleotide sequence ID" value="NZ_CP045921.1"/>
</dbReference>
<sequence length="225" mass="25696">MKILLIEDEHRIARAIREGLMDEGYAVDVEYDGEAGYNTASADEYDLILMDVMMPKKTGIEVCKQLRADDNHTPIILLTAKDQTEDIIKGLDSGADDYVAKPFSFEVLLARVRAILRRPHEKLAEVLTVEDLELDTVNRSVKRAGKTVPLTSKEFSILEYMLRNKNRVVSKSNIMTHVWDFDADILPNNVEVFVNYIRNKVDKPYKGRNLIETMRGFGYIIKDEG</sequence>
<evidence type="ECO:0000256" key="3">
    <source>
        <dbReference type="ARBA" id="ARBA00023015"/>
    </source>
</evidence>
<dbReference type="Gene3D" id="6.10.250.690">
    <property type="match status" value="1"/>
</dbReference>
<dbReference type="Gene3D" id="1.10.10.10">
    <property type="entry name" value="Winged helix-like DNA-binding domain superfamily/Winged helix DNA-binding domain"/>
    <property type="match status" value="1"/>
</dbReference>
<proteinExistence type="predicted"/>
<keyword evidence="11" id="KW-1185">Reference proteome</keyword>
<dbReference type="FunFam" id="1.10.10.10:FF:000005">
    <property type="entry name" value="Two-component system response regulator"/>
    <property type="match status" value="1"/>
</dbReference>
<dbReference type="GO" id="GO:0032993">
    <property type="term" value="C:protein-DNA complex"/>
    <property type="evidence" value="ECO:0007669"/>
    <property type="project" value="TreeGrafter"/>
</dbReference>
<dbReference type="AlphaFoldDB" id="A0A857MJK1"/>
<accession>A0A857MJK1</accession>
<dbReference type="SMART" id="SM00862">
    <property type="entry name" value="Trans_reg_C"/>
    <property type="match status" value="1"/>
</dbReference>
<keyword evidence="3" id="KW-0805">Transcription regulation</keyword>
<keyword evidence="5" id="KW-0804">Transcription</keyword>
<feature type="domain" description="OmpR/PhoB-type" evidence="9">
    <location>
        <begin position="124"/>
        <end position="223"/>
    </location>
</feature>
<dbReference type="PROSITE" id="PS51755">
    <property type="entry name" value="OMPR_PHOB"/>
    <property type="match status" value="1"/>
</dbReference>
<reference evidence="10" key="1">
    <citation type="journal article" date="2021" name="Nat. Microbiol.">
        <title>Cocultivation of an ultrasmall environmental parasitic bacterium with lytic ability against bacteria associated with wastewater foams.</title>
        <authorList>
            <person name="Batinovic S."/>
            <person name="Rose J.J.A."/>
            <person name="Ratcliffe J."/>
            <person name="Seviour R.J."/>
            <person name="Petrovski S."/>
        </authorList>
    </citation>
    <scope>NUCLEOTIDE SEQUENCE</scope>
    <source>
        <strain evidence="10">JR1</strain>
    </source>
</reference>
<evidence type="ECO:0000256" key="1">
    <source>
        <dbReference type="ARBA" id="ARBA00022553"/>
    </source>
</evidence>
<dbReference type="Gene3D" id="3.40.50.2300">
    <property type="match status" value="1"/>
</dbReference>
<dbReference type="PANTHER" id="PTHR48111:SF22">
    <property type="entry name" value="REGULATOR OF RPOS"/>
    <property type="match status" value="1"/>
</dbReference>
<dbReference type="InterPro" id="IPR011006">
    <property type="entry name" value="CheY-like_superfamily"/>
</dbReference>
<evidence type="ECO:0000313" key="10">
    <source>
        <dbReference type="EMBL" id="QHN42746.1"/>
    </source>
</evidence>
<protein>
    <submittedName>
        <fullName evidence="10">Response regulator</fullName>
    </submittedName>
</protein>
<feature type="domain" description="Response regulatory" evidence="8">
    <location>
        <begin position="2"/>
        <end position="116"/>
    </location>
</feature>
<keyword evidence="4 7" id="KW-0238">DNA-binding</keyword>
<dbReference type="GO" id="GO:0000156">
    <property type="term" value="F:phosphorelay response regulator activity"/>
    <property type="evidence" value="ECO:0007669"/>
    <property type="project" value="TreeGrafter"/>
</dbReference>
<gene>
    <name evidence="10" type="ORF">GII36_02660</name>
</gene>
<dbReference type="GO" id="GO:0006355">
    <property type="term" value="P:regulation of DNA-templated transcription"/>
    <property type="evidence" value="ECO:0007669"/>
    <property type="project" value="InterPro"/>
</dbReference>
<keyword evidence="1 6" id="KW-0597">Phosphoprotein</keyword>
<dbReference type="FunFam" id="3.40.50.2300:FF:000001">
    <property type="entry name" value="DNA-binding response regulator PhoB"/>
    <property type="match status" value="1"/>
</dbReference>
<dbReference type="InterPro" id="IPR036388">
    <property type="entry name" value="WH-like_DNA-bd_sf"/>
</dbReference>
<evidence type="ECO:0000256" key="5">
    <source>
        <dbReference type="ARBA" id="ARBA00023163"/>
    </source>
</evidence>
<evidence type="ECO:0000256" key="6">
    <source>
        <dbReference type="PROSITE-ProRule" id="PRU00169"/>
    </source>
</evidence>
<organism evidence="10 11">
    <name type="scientific">Candidatus Mycosynbacter amalyticus</name>
    <dbReference type="NCBI Taxonomy" id="2665156"/>
    <lineage>
        <taxon>Bacteria</taxon>
        <taxon>Candidatus Saccharimonadota</taxon>
        <taxon>Candidatus Saccharimonadota incertae sedis</taxon>
        <taxon>Candidatus Mycosynbacter</taxon>
    </lineage>
</organism>